<protein>
    <submittedName>
        <fullName evidence="3">DUF475 domain-containing protein</fullName>
    </submittedName>
</protein>
<reference evidence="3 4" key="1">
    <citation type="submission" date="2018-11" db="EMBL/GenBank/DDBJ databases">
        <title>The Potential of Streptomyces as Biocontrol Agents against the Tomato grey mould, Botrytis cinerea (Gray mold) Frontiers in Microbiology.</title>
        <authorList>
            <person name="Li D."/>
        </authorList>
    </citation>
    <scope>NUCLEOTIDE SEQUENCE [LARGE SCALE GENOMIC DNA]</scope>
    <source>
        <strain evidence="3 4">NEAU-LD23</strain>
    </source>
</reference>
<feature type="transmembrane region" description="Helical" evidence="2">
    <location>
        <begin position="189"/>
        <end position="208"/>
    </location>
</feature>
<dbReference type="InterPro" id="IPR007427">
    <property type="entry name" value="DUF475"/>
</dbReference>
<feature type="compositionally biased region" description="Acidic residues" evidence="1">
    <location>
        <begin position="218"/>
        <end position="229"/>
    </location>
</feature>
<dbReference type="Pfam" id="PF04332">
    <property type="entry name" value="DUF475"/>
    <property type="match status" value="1"/>
</dbReference>
<keyword evidence="2" id="KW-0472">Membrane</keyword>
<feature type="transmembrane region" description="Helical" evidence="2">
    <location>
        <begin position="275"/>
        <end position="300"/>
    </location>
</feature>
<accession>A0A3M8TIX5</accession>
<proteinExistence type="predicted"/>
<keyword evidence="4" id="KW-1185">Reference proteome</keyword>
<feature type="region of interest" description="Disordered" evidence="1">
    <location>
        <begin position="218"/>
        <end position="244"/>
    </location>
</feature>
<feature type="transmembrane region" description="Helical" evidence="2">
    <location>
        <begin position="157"/>
        <end position="177"/>
    </location>
</feature>
<dbReference type="RefSeq" id="WP_123106923.1">
    <property type="nucleotide sequence ID" value="NZ_RIBZ01000769.1"/>
</dbReference>
<organism evidence="3 4">
    <name type="scientific">Streptomyces botrytidirepellens</name>
    <dbReference type="NCBI Taxonomy" id="2486417"/>
    <lineage>
        <taxon>Bacteria</taxon>
        <taxon>Bacillati</taxon>
        <taxon>Actinomycetota</taxon>
        <taxon>Actinomycetes</taxon>
        <taxon>Kitasatosporales</taxon>
        <taxon>Streptomycetaceae</taxon>
        <taxon>Streptomyces</taxon>
    </lineage>
</organism>
<gene>
    <name evidence="3" type="ORF">EEJ42_39170</name>
</gene>
<keyword evidence="2" id="KW-1133">Transmembrane helix</keyword>
<dbReference type="AlphaFoldDB" id="A0A3M8TIX5"/>
<feature type="transmembrane region" description="Helical" evidence="2">
    <location>
        <begin position="115"/>
        <end position="136"/>
    </location>
</feature>
<evidence type="ECO:0000313" key="3">
    <source>
        <dbReference type="EMBL" id="RNF93063.1"/>
    </source>
</evidence>
<dbReference type="EMBL" id="RIBZ01000769">
    <property type="protein sequence ID" value="RNF93063.1"/>
    <property type="molecule type" value="Genomic_DNA"/>
</dbReference>
<dbReference type="PANTHER" id="PTHR30238">
    <property type="entry name" value="MEMBRANE BOUND PREDICTED REDOX MODULATOR"/>
    <property type="match status" value="1"/>
</dbReference>
<evidence type="ECO:0000256" key="1">
    <source>
        <dbReference type="SAM" id="MobiDB-lite"/>
    </source>
</evidence>
<dbReference type="Proteomes" id="UP000275401">
    <property type="component" value="Unassembled WGS sequence"/>
</dbReference>
<comment type="caution">
    <text evidence="3">The sequence shown here is derived from an EMBL/GenBank/DDBJ whole genome shotgun (WGS) entry which is preliminary data.</text>
</comment>
<evidence type="ECO:0000313" key="4">
    <source>
        <dbReference type="Proteomes" id="UP000275401"/>
    </source>
</evidence>
<feature type="transmembrane region" description="Helical" evidence="2">
    <location>
        <begin position="321"/>
        <end position="339"/>
    </location>
</feature>
<evidence type="ECO:0000256" key="2">
    <source>
        <dbReference type="SAM" id="Phobius"/>
    </source>
</evidence>
<feature type="transmembrane region" description="Helical" evidence="2">
    <location>
        <begin position="345"/>
        <end position="363"/>
    </location>
</feature>
<feature type="transmembrane region" description="Helical" evidence="2">
    <location>
        <begin position="30"/>
        <end position="53"/>
    </location>
</feature>
<feature type="transmembrane region" description="Helical" evidence="2">
    <location>
        <begin position="65"/>
        <end position="90"/>
    </location>
</feature>
<feature type="transmembrane region" description="Helical" evidence="2">
    <location>
        <begin position="242"/>
        <end position="263"/>
    </location>
</feature>
<dbReference type="PANTHER" id="PTHR30238:SF4">
    <property type="entry name" value="SLL1022 PROTEIN"/>
    <property type="match status" value="1"/>
</dbReference>
<dbReference type="NCBIfam" id="NF010613">
    <property type="entry name" value="PRK14013.1-3"/>
    <property type="match status" value="1"/>
</dbReference>
<sequence>MLLKTFGWSFAVTAGGLALAGVLWGWKGLAIVGILSILEISLSFDNAVINAGILRKMNAFWQKIFLTIGILIAVFGMRLVFPVVIVAITAKLGPIEAVNLAINDKEKYEHLVTGAHPAIAAFGGMFLLMIFLDFIFEERDIRWLGWLEKPLSKLGKLDTFSAVVALAVLLISATTVATDVAHGGGDKSATVLLSGVAGLMTYLIVNGISGFFEDKLEEDEDDEDGDGEADEKKPAENGGGRGSSGATVVGLAGKAAFFMFLYLEVIDASFSFDGVIGAFAITNDIFEMALGLGIGAMYIRSLTVYLVRQGTLDDYVYLEHGAHYAIGALAVILLATIKFEINELITGSVGIALIGASYWSSVVRNRREGHGGGAGSEEKTEVTSGV</sequence>
<name>A0A3M8TIX5_9ACTN</name>
<keyword evidence="2" id="KW-0812">Transmembrane</keyword>